<gene>
    <name evidence="10" type="ORF">FB465_0887</name>
</gene>
<dbReference type="InterPro" id="IPR031705">
    <property type="entry name" value="Glyco_hydro_36_C"/>
</dbReference>
<evidence type="ECO:0000256" key="6">
    <source>
        <dbReference type="PIRSR" id="PIRSR005536-1"/>
    </source>
</evidence>
<dbReference type="Gene3D" id="2.70.98.60">
    <property type="entry name" value="alpha-galactosidase from lactobacil brevis"/>
    <property type="match status" value="1"/>
</dbReference>
<dbReference type="AlphaFoldDB" id="A0A561EJZ4"/>
<dbReference type="InterPro" id="IPR038417">
    <property type="entry name" value="Alpga-gal_N_sf"/>
</dbReference>
<dbReference type="PANTHER" id="PTHR43053:SF3">
    <property type="entry name" value="ALPHA-GALACTOSIDASE C-RELATED"/>
    <property type="match status" value="1"/>
</dbReference>
<name>A0A561EJZ4_9ACTN</name>
<evidence type="ECO:0000256" key="7">
    <source>
        <dbReference type="PIRSR" id="PIRSR005536-2"/>
    </source>
</evidence>
<dbReference type="GO" id="GO:0004557">
    <property type="term" value="F:alpha-galactosidase activity"/>
    <property type="evidence" value="ECO:0007669"/>
    <property type="project" value="UniProtKB-UniRule"/>
</dbReference>
<organism evidence="10 11">
    <name type="scientific">Kitasatospora atroaurantiaca</name>
    <dbReference type="NCBI Taxonomy" id="285545"/>
    <lineage>
        <taxon>Bacteria</taxon>
        <taxon>Bacillati</taxon>
        <taxon>Actinomycetota</taxon>
        <taxon>Actinomycetes</taxon>
        <taxon>Kitasatosporales</taxon>
        <taxon>Streptomycetaceae</taxon>
        <taxon>Kitasatospora</taxon>
    </lineage>
</organism>
<comment type="similarity">
    <text evidence="5">Belongs to the glycosyl hydrolase.</text>
</comment>
<dbReference type="Proteomes" id="UP000318416">
    <property type="component" value="Unassembled WGS sequence"/>
</dbReference>
<dbReference type="InterPro" id="IPR002252">
    <property type="entry name" value="Glyco_hydro_36"/>
</dbReference>
<evidence type="ECO:0000256" key="2">
    <source>
        <dbReference type="ARBA" id="ARBA00012755"/>
    </source>
</evidence>
<feature type="binding site" evidence="7">
    <location>
        <position position="486"/>
    </location>
    <ligand>
        <name>substrate</name>
    </ligand>
</feature>
<evidence type="ECO:0000313" key="11">
    <source>
        <dbReference type="Proteomes" id="UP000318416"/>
    </source>
</evidence>
<feature type="binding site" evidence="7">
    <location>
        <position position="508"/>
    </location>
    <ligand>
        <name>substrate</name>
    </ligand>
</feature>
<proteinExistence type="inferred from homology"/>
<dbReference type="OrthoDB" id="9758822at2"/>
<evidence type="ECO:0000313" key="10">
    <source>
        <dbReference type="EMBL" id="TWE15935.1"/>
    </source>
</evidence>
<feature type="domain" description="Glycosyl hydrolase family 36 N-terminal" evidence="9">
    <location>
        <begin position="24"/>
        <end position="254"/>
    </location>
</feature>
<feature type="binding site" evidence="7">
    <location>
        <position position="169"/>
    </location>
    <ligand>
        <name>substrate</name>
    </ligand>
</feature>
<keyword evidence="4 5" id="KW-0326">Glycosidase</keyword>
<protein>
    <recommendedName>
        <fullName evidence="2 5">Alpha-galactosidase</fullName>
        <ecNumber evidence="2 5">3.2.1.22</ecNumber>
    </recommendedName>
</protein>
<feature type="active site" description="Proton donor" evidence="6">
    <location>
        <position position="508"/>
    </location>
</feature>
<dbReference type="FunFam" id="3.20.20.70:FF:000118">
    <property type="entry name" value="Alpha-galactosidase"/>
    <property type="match status" value="1"/>
</dbReference>
<accession>A0A561EJZ4</accession>
<dbReference type="InterPro" id="IPR017853">
    <property type="entry name" value="GH"/>
</dbReference>
<dbReference type="InterPro" id="IPR031704">
    <property type="entry name" value="Glyco_hydro_36_N"/>
</dbReference>
<evidence type="ECO:0000259" key="9">
    <source>
        <dbReference type="Pfam" id="PF16875"/>
    </source>
</evidence>
<dbReference type="EC" id="3.2.1.22" evidence="2 5"/>
<dbReference type="GO" id="GO:0016052">
    <property type="term" value="P:carbohydrate catabolic process"/>
    <property type="evidence" value="ECO:0007669"/>
    <property type="project" value="InterPro"/>
</dbReference>
<dbReference type="Pfam" id="PF16875">
    <property type="entry name" value="Glyco_hydro_36N"/>
    <property type="match status" value="1"/>
</dbReference>
<evidence type="ECO:0000256" key="4">
    <source>
        <dbReference type="ARBA" id="ARBA00023295"/>
    </source>
</evidence>
<dbReference type="Gene3D" id="2.60.40.1180">
    <property type="entry name" value="Golgi alpha-mannosidase II"/>
    <property type="match status" value="1"/>
</dbReference>
<feature type="binding site" evidence="7">
    <location>
        <begin position="332"/>
        <end position="333"/>
    </location>
    <ligand>
        <name>substrate</name>
    </ligand>
</feature>
<keyword evidence="11" id="KW-1185">Reference proteome</keyword>
<feature type="binding site" evidence="7">
    <location>
        <position position="409"/>
    </location>
    <ligand>
        <name>substrate</name>
    </ligand>
</feature>
<dbReference type="Pfam" id="PF02065">
    <property type="entry name" value="Melibiase"/>
    <property type="match status" value="1"/>
</dbReference>
<dbReference type="RefSeq" id="WP_145787735.1">
    <property type="nucleotide sequence ID" value="NZ_BAAABR010000026.1"/>
</dbReference>
<evidence type="ECO:0000256" key="5">
    <source>
        <dbReference type="PIRNR" id="PIRNR005536"/>
    </source>
</evidence>
<comment type="catalytic activity">
    <reaction evidence="1 5">
        <text>Hydrolysis of terminal, non-reducing alpha-D-galactose residues in alpha-D-galactosides, including galactose oligosaccharides, galactomannans and galactolipids.</text>
        <dbReference type="EC" id="3.2.1.22"/>
    </reaction>
</comment>
<evidence type="ECO:0000259" key="8">
    <source>
        <dbReference type="Pfam" id="PF16874"/>
    </source>
</evidence>
<evidence type="ECO:0000256" key="3">
    <source>
        <dbReference type="ARBA" id="ARBA00022801"/>
    </source>
</evidence>
<dbReference type="InterPro" id="IPR050985">
    <property type="entry name" value="Alpha-glycosidase_related"/>
</dbReference>
<comment type="caution">
    <text evidence="10">The sequence shown here is derived from an EMBL/GenBank/DDBJ whole genome shotgun (WGS) entry which is preliminary data.</text>
</comment>
<feature type="binding site" evidence="7">
    <location>
        <begin position="442"/>
        <end position="446"/>
    </location>
    <ligand>
        <name>substrate</name>
    </ligand>
</feature>
<dbReference type="CDD" id="cd14791">
    <property type="entry name" value="GH36"/>
    <property type="match status" value="1"/>
</dbReference>
<dbReference type="InterPro" id="IPR013780">
    <property type="entry name" value="Glyco_hydro_b"/>
</dbReference>
<reference evidence="10 11" key="1">
    <citation type="submission" date="2019-06" db="EMBL/GenBank/DDBJ databases">
        <title>Sequencing the genomes of 1000 actinobacteria strains.</title>
        <authorList>
            <person name="Klenk H.-P."/>
        </authorList>
    </citation>
    <scope>NUCLEOTIDE SEQUENCE [LARGE SCALE GENOMIC DNA]</scope>
    <source>
        <strain evidence="10 11">DSM 41649</strain>
    </source>
</reference>
<dbReference type="PANTHER" id="PTHR43053">
    <property type="entry name" value="GLYCOSIDASE FAMILY 31"/>
    <property type="match status" value="1"/>
</dbReference>
<dbReference type="PRINTS" id="PR00743">
    <property type="entry name" value="GLHYDRLASE36"/>
</dbReference>
<keyword evidence="3 5" id="KW-0378">Hydrolase</keyword>
<dbReference type="Pfam" id="PF16874">
    <property type="entry name" value="Glyco_hydro_36C"/>
    <property type="match status" value="1"/>
</dbReference>
<dbReference type="SUPFAM" id="SSF51445">
    <property type="entry name" value="(Trans)glycosidases"/>
    <property type="match status" value="1"/>
</dbReference>
<evidence type="ECO:0000256" key="1">
    <source>
        <dbReference type="ARBA" id="ARBA00001255"/>
    </source>
</evidence>
<dbReference type="Gene3D" id="3.20.20.70">
    <property type="entry name" value="Aldolase class I"/>
    <property type="match status" value="1"/>
</dbReference>
<sequence>MVESQVVVLSADGVALVLDVTGPGLPRVLHWGADLGVPAEDGAQAFAALDDARPSAPRRLIPFQGEGWFGRPALAGHRDGAVRPPRFALSEPVSVRARAGAGGTVEVRAADPGAGLELHCTVELTPEGVARIRHTVTNTAPTPYTLDGLACLLPIPAHATELLDFAGRWARERSPQRAPLRHGLWSRESRRGRTGFDAGLLIAGTEGFGFRRGEVWGVHTAWSGNHVQYAERSAGGHPVIGGGELLEAGEIRLAEGESYRAPWVHFGTSDAGLDGLSRRFHRLLRARPQHPRTPRPVTLNIWEAVYFDHSPEKLLGLADTAASVGVERFVVDDGWFRHRRHDRAGLGDWYVDETVWPEGLHALAERVHGHGMQFGLWFEPEMANPDSDLLRAHPDWLLADPERLPYESRNQQVLDVARPEAFAYLLERISTLIGEYGIDYLKWDHNRDLADAVHDGRPGVHAQTLAVYRLIDELRSLHPGLEIESCSSGGARVDLGILERTDRIWGSDNIDPLERQAIQRWTGLLVPHELIGSHVGASPAHISGRASELAFRCATALFGHAGIEADVSTWPEQDRAALRAWIASYKRLRPLLHGGDTVRVDHPDQAAWVHGVVSADRAHAVFAYVQLDTSVSEAGAPIRFAGLDPDARYALTVLPELSAPEASWPLWARREPVPLPGRFLSEAGVAAPDLVDRPGQALVVELRAAG</sequence>
<dbReference type="PIRSF" id="PIRSF005536">
    <property type="entry name" value="Agal"/>
    <property type="match status" value="1"/>
</dbReference>
<feature type="domain" description="Glycosyl hydrolase family 36 C-terminal" evidence="8">
    <location>
        <begin position="611"/>
        <end position="689"/>
    </location>
</feature>
<dbReference type="InterPro" id="IPR013785">
    <property type="entry name" value="Aldolase_TIM"/>
</dbReference>
<dbReference type="EMBL" id="VIVR01000001">
    <property type="protein sequence ID" value="TWE15935.1"/>
    <property type="molecule type" value="Genomic_DNA"/>
</dbReference>
<feature type="active site" description="Nucleophile" evidence="6">
    <location>
        <position position="444"/>
    </location>
</feature>